<dbReference type="Gene3D" id="2.60.410.10">
    <property type="entry name" value="D-Ala-D-Ala carboxypeptidase, C-terminal domain"/>
    <property type="match status" value="1"/>
</dbReference>
<dbReference type="Pfam" id="PF07943">
    <property type="entry name" value="PBP5_C"/>
    <property type="match status" value="1"/>
</dbReference>
<dbReference type="InterPro" id="IPR018044">
    <property type="entry name" value="Peptidase_S11"/>
</dbReference>
<sequence>MKRIISFFIGILWICTSVRVQADDLSLHAKAAVLMDAESGTVLYGKSEEKVMPNASTTKILTCLYIIEHCDLEEKAEVSQNAASQPQVRLGVRKGETYKVKDLLYGLMLESYNDCAVVLAEHAAGSVEKFAEKMNEEAKKAGAEHTHFVTPNGLDGSDDGGSHGTTAYDLGMIMRKCIENEQFLKITRTPSYSFHDGSGKRSFTCTNHNALLSSMEGAISGKTGYTSKAGYCYVGSFEQGGIRMIAVVLASGWPPNKTYKWSDVRALAAYGTEHYEYREIQPDTSAITKIPVTGGIRAYVKLNVEKKKVKILLKKSQDVKIQCSLPKKVRAPVDQGDVIGEIRYMTGNTCAARTKITAEENVRAKNYWWYLGNAIEKYSL</sequence>
<evidence type="ECO:0000256" key="9">
    <source>
        <dbReference type="ARBA" id="ARBA00022960"/>
    </source>
</evidence>
<evidence type="ECO:0000256" key="8">
    <source>
        <dbReference type="ARBA" id="ARBA00022801"/>
    </source>
</evidence>
<evidence type="ECO:0000256" key="1">
    <source>
        <dbReference type="ARBA" id="ARBA00003217"/>
    </source>
</evidence>
<dbReference type="EC" id="3.4.16.4" evidence="4"/>
<feature type="signal peptide" evidence="16">
    <location>
        <begin position="1"/>
        <end position="22"/>
    </location>
</feature>
<evidence type="ECO:0000256" key="5">
    <source>
        <dbReference type="ARBA" id="ARBA00022645"/>
    </source>
</evidence>
<evidence type="ECO:0000256" key="7">
    <source>
        <dbReference type="ARBA" id="ARBA00022729"/>
    </source>
</evidence>
<comment type="catalytic activity">
    <reaction evidence="12">
        <text>Preferential cleavage: (Ac)2-L-Lys-D-Ala-|-D-Ala. Also transpeptidation of peptidyl-alanyl moieties that are N-acyl substituents of D-alanine.</text>
        <dbReference type="EC" id="3.4.16.4"/>
    </reaction>
</comment>
<gene>
    <name evidence="18" type="ORF">H9754_10220</name>
</gene>
<comment type="function">
    <text evidence="1">Removes C-terminal D-alanyl residues from sugar-peptide cell wall precursors.</text>
</comment>
<evidence type="ECO:0000256" key="3">
    <source>
        <dbReference type="ARBA" id="ARBA00007164"/>
    </source>
</evidence>
<dbReference type="Proteomes" id="UP000823904">
    <property type="component" value="Unassembled WGS sequence"/>
</dbReference>
<dbReference type="GO" id="GO:0009252">
    <property type="term" value="P:peptidoglycan biosynthetic process"/>
    <property type="evidence" value="ECO:0007669"/>
    <property type="project" value="UniProtKB-KW"/>
</dbReference>
<dbReference type="PANTHER" id="PTHR21581">
    <property type="entry name" value="D-ALANYL-D-ALANINE CARBOXYPEPTIDASE"/>
    <property type="match status" value="1"/>
</dbReference>
<dbReference type="InterPro" id="IPR012907">
    <property type="entry name" value="Peptidase_S11_C"/>
</dbReference>
<protein>
    <recommendedName>
        <fullName evidence="4">serine-type D-Ala-D-Ala carboxypeptidase</fullName>
        <ecNumber evidence="4">3.4.16.4</ecNumber>
    </recommendedName>
</protein>
<comment type="pathway">
    <text evidence="2">Cell wall biogenesis; peptidoglycan biosynthesis.</text>
</comment>
<dbReference type="GO" id="GO:0008360">
    <property type="term" value="P:regulation of cell shape"/>
    <property type="evidence" value="ECO:0007669"/>
    <property type="project" value="UniProtKB-KW"/>
</dbReference>
<dbReference type="SMART" id="SM00936">
    <property type="entry name" value="PBP5_C"/>
    <property type="match status" value="1"/>
</dbReference>
<reference evidence="18" key="2">
    <citation type="submission" date="2021-04" db="EMBL/GenBank/DDBJ databases">
        <authorList>
            <person name="Gilroy R."/>
        </authorList>
    </citation>
    <scope>NUCLEOTIDE SEQUENCE</scope>
    <source>
        <strain evidence="18">ChiSjej3B21-8574</strain>
    </source>
</reference>
<evidence type="ECO:0000256" key="10">
    <source>
        <dbReference type="ARBA" id="ARBA00022984"/>
    </source>
</evidence>
<organism evidence="18 19">
    <name type="scientific">Candidatus Anaerostipes avistercoris</name>
    <dbReference type="NCBI Taxonomy" id="2838462"/>
    <lineage>
        <taxon>Bacteria</taxon>
        <taxon>Bacillati</taxon>
        <taxon>Bacillota</taxon>
        <taxon>Clostridia</taxon>
        <taxon>Lachnospirales</taxon>
        <taxon>Lachnospiraceae</taxon>
        <taxon>Anaerostipes</taxon>
    </lineage>
</organism>
<comment type="caution">
    <text evidence="18">The sequence shown here is derived from an EMBL/GenBank/DDBJ whole genome shotgun (WGS) entry which is preliminary data.</text>
</comment>
<evidence type="ECO:0000256" key="13">
    <source>
        <dbReference type="PIRSR" id="PIRSR618044-1"/>
    </source>
</evidence>
<feature type="active site" description="Proton acceptor" evidence="13">
    <location>
        <position position="59"/>
    </location>
</feature>
<dbReference type="EMBL" id="DWWD01000041">
    <property type="protein sequence ID" value="HJC50927.1"/>
    <property type="molecule type" value="Genomic_DNA"/>
</dbReference>
<evidence type="ECO:0000256" key="15">
    <source>
        <dbReference type="RuleBase" id="RU004016"/>
    </source>
</evidence>
<accession>A0A9D2PHR9</accession>
<keyword evidence="11" id="KW-0961">Cell wall biogenesis/degradation</keyword>
<evidence type="ECO:0000256" key="16">
    <source>
        <dbReference type="SAM" id="SignalP"/>
    </source>
</evidence>
<comment type="similarity">
    <text evidence="3 15">Belongs to the peptidase S11 family.</text>
</comment>
<evidence type="ECO:0000256" key="12">
    <source>
        <dbReference type="ARBA" id="ARBA00034000"/>
    </source>
</evidence>
<feature type="binding site" evidence="14">
    <location>
        <position position="222"/>
    </location>
    <ligand>
        <name>substrate</name>
    </ligand>
</feature>
<dbReference type="SUPFAM" id="SSF56601">
    <property type="entry name" value="beta-lactamase/transpeptidase-like"/>
    <property type="match status" value="1"/>
</dbReference>
<proteinExistence type="inferred from homology"/>
<dbReference type="InterPro" id="IPR001967">
    <property type="entry name" value="Peptidase_S11_N"/>
</dbReference>
<dbReference type="Pfam" id="PF00768">
    <property type="entry name" value="Peptidase_S11"/>
    <property type="match status" value="1"/>
</dbReference>
<dbReference type="Gene3D" id="3.40.710.10">
    <property type="entry name" value="DD-peptidase/beta-lactamase superfamily"/>
    <property type="match status" value="1"/>
</dbReference>
<feature type="active site" evidence="13">
    <location>
        <position position="111"/>
    </location>
</feature>
<keyword evidence="10" id="KW-0573">Peptidoglycan synthesis</keyword>
<evidence type="ECO:0000256" key="11">
    <source>
        <dbReference type="ARBA" id="ARBA00023316"/>
    </source>
</evidence>
<evidence type="ECO:0000313" key="19">
    <source>
        <dbReference type="Proteomes" id="UP000823904"/>
    </source>
</evidence>
<dbReference type="PANTHER" id="PTHR21581:SF33">
    <property type="entry name" value="D-ALANYL-D-ALANINE CARBOXYPEPTIDASE DACB"/>
    <property type="match status" value="1"/>
</dbReference>
<evidence type="ECO:0000256" key="14">
    <source>
        <dbReference type="PIRSR" id="PIRSR618044-2"/>
    </source>
</evidence>
<evidence type="ECO:0000313" key="18">
    <source>
        <dbReference type="EMBL" id="HJC50927.1"/>
    </source>
</evidence>
<dbReference type="PRINTS" id="PR00725">
    <property type="entry name" value="DADACBPTASE1"/>
</dbReference>
<dbReference type="InterPro" id="IPR012338">
    <property type="entry name" value="Beta-lactam/transpept-like"/>
</dbReference>
<evidence type="ECO:0000259" key="17">
    <source>
        <dbReference type="SMART" id="SM00936"/>
    </source>
</evidence>
<feature type="active site" description="Acyl-ester intermediate" evidence="13">
    <location>
        <position position="56"/>
    </location>
</feature>
<dbReference type="InterPro" id="IPR015956">
    <property type="entry name" value="Peniciliin-bd_prot_C_sf"/>
</dbReference>
<dbReference type="AlphaFoldDB" id="A0A9D2PHR9"/>
<dbReference type="GO" id="GO:0009002">
    <property type="term" value="F:serine-type D-Ala-D-Ala carboxypeptidase activity"/>
    <property type="evidence" value="ECO:0007669"/>
    <property type="project" value="UniProtKB-EC"/>
</dbReference>
<reference evidence="18" key="1">
    <citation type="journal article" date="2021" name="PeerJ">
        <title>Extensive microbial diversity within the chicken gut microbiome revealed by metagenomics and culture.</title>
        <authorList>
            <person name="Gilroy R."/>
            <person name="Ravi A."/>
            <person name="Getino M."/>
            <person name="Pursley I."/>
            <person name="Horton D.L."/>
            <person name="Alikhan N.F."/>
            <person name="Baker D."/>
            <person name="Gharbi K."/>
            <person name="Hall N."/>
            <person name="Watson M."/>
            <person name="Adriaenssens E.M."/>
            <person name="Foster-Nyarko E."/>
            <person name="Jarju S."/>
            <person name="Secka A."/>
            <person name="Antonio M."/>
            <person name="Oren A."/>
            <person name="Chaudhuri R.R."/>
            <person name="La Ragione R."/>
            <person name="Hildebrand F."/>
            <person name="Pallen M.J."/>
        </authorList>
    </citation>
    <scope>NUCLEOTIDE SEQUENCE</scope>
    <source>
        <strain evidence="18">ChiSjej3B21-8574</strain>
    </source>
</reference>
<feature type="domain" description="Peptidase S11 D-Ala-D-Ala carboxypeptidase A C-terminal" evidence="17">
    <location>
        <begin position="275"/>
        <end position="364"/>
    </location>
</feature>
<evidence type="ECO:0000256" key="2">
    <source>
        <dbReference type="ARBA" id="ARBA00004752"/>
    </source>
</evidence>
<keyword evidence="6" id="KW-0645">Protease</keyword>
<name>A0A9D2PHR9_9FIRM</name>
<keyword evidence="9" id="KW-0133">Cell shape</keyword>
<dbReference type="GO" id="GO:0006508">
    <property type="term" value="P:proteolysis"/>
    <property type="evidence" value="ECO:0007669"/>
    <property type="project" value="UniProtKB-KW"/>
</dbReference>
<dbReference type="InterPro" id="IPR037167">
    <property type="entry name" value="Peptidase_S11_C_sf"/>
</dbReference>
<keyword evidence="5 18" id="KW-0121">Carboxypeptidase</keyword>
<dbReference type="GO" id="GO:0071555">
    <property type="term" value="P:cell wall organization"/>
    <property type="evidence" value="ECO:0007669"/>
    <property type="project" value="UniProtKB-KW"/>
</dbReference>
<evidence type="ECO:0000256" key="4">
    <source>
        <dbReference type="ARBA" id="ARBA00012448"/>
    </source>
</evidence>
<keyword evidence="7 16" id="KW-0732">Signal</keyword>
<feature type="chain" id="PRO_5039248731" description="serine-type D-Ala-D-Ala carboxypeptidase" evidence="16">
    <location>
        <begin position="23"/>
        <end position="380"/>
    </location>
</feature>
<evidence type="ECO:0000256" key="6">
    <source>
        <dbReference type="ARBA" id="ARBA00022670"/>
    </source>
</evidence>
<keyword evidence="8" id="KW-0378">Hydrolase</keyword>
<dbReference type="SUPFAM" id="SSF69189">
    <property type="entry name" value="Penicillin-binding protein associated domain"/>
    <property type="match status" value="1"/>
</dbReference>